<evidence type="ECO:0008006" key="4">
    <source>
        <dbReference type="Google" id="ProtNLM"/>
    </source>
</evidence>
<keyword evidence="1" id="KW-0472">Membrane</keyword>
<protein>
    <recommendedName>
        <fullName evidence="4">Spore cortex biosynthesis protein YabQ</fullName>
    </recommendedName>
</protein>
<gene>
    <name evidence="2" type="ORF">ABIC55_004680</name>
</gene>
<comment type="caution">
    <text evidence="2">The sequence shown here is derived from an EMBL/GenBank/DDBJ whole genome shotgun (WGS) entry which is preliminary data.</text>
</comment>
<evidence type="ECO:0000256" key="1">
    <source>
        <dbReference type="SAM" id="Phobius"/>
    </source>
</evidence>
<organism evidence="2 3">
    <name type="scientific">Sporosarcina psychrophila</name>
    <name type="common">Bacillus psychrophilus</name>
    <dbReference type="NCBI Taxonomy" id="1476"/>
    <lineage>
        <taxon>Bacteria</taxon>
        <taxon>Bacillati</taxon>
        <taxon>Bacillota</taxon>
        <taxon>Bacilli</taxon>
        <taxon>Bacillales</taxon>
        <taxon>Caryophanaceae</taxon>
        <taxon>Sporosarcina</taxon>
    </lineage>
</organism>
<dbReference type="InterPro" id="IPR019074">
    <property type="entry name" value="YabQ"/>
</dbReference>
<keyword evidence="1" id="KW-1133">Transmembrane helix</keyword>
<feature type="transmembrane region" description="Helical" evidence="1">
    <location>
        <begin position="101"/>
        <end position="120"/>
    </location>
</feature>
<name>A0ABV2KEM7_SPOPS</name>
<feature type="transmembrane region" description="Helical" evidence="1">
    <location>
        <begin position="126"/>
        <end position="145"/>
    </location>
</feature>
<dbReference type="RefSeq" id="WP_067213727.1">
    <property type="nucleotide sequence ID" value="NZ_CP014616.1"/>
</dbReference>
<evidence type="ECO:0000313" key="2">
    <source>
        <dbReference type="EMBL" id="MET3659536.1"/>
    </source>
</evidence>
<feature type="transmembrane region" description="Helical" evidence="1">
    <location>
        <begin position="6"/>
        <end position="24"/>
    </location>
</feature>
<accession>A0ABV2KEM7</accession>
<dbReference type="Pfam" id="PF09578">
    <property type="entry name" value="Spore_YabQ"/>
    <property type="match status" value="1"/>
</dbReference>
<sequence>MSLSVQFLSLLAMIGTGIVAGAFMDMIGTSTAHAGKKSIIRKRAVWLEVIGWVLVGCWTFYILYLVRDGAWRIYDPVAQISGMLLYVTIFYKPFRFFGRILLVLLIRPLLFLVRLIVSIISLVIRFIVKVFAVLFTPFVKIFRIISGKLFKRRVK</sequence>
<dbReference type="NCBIfam" id="TIGR02893">
    <property type="entry name" value="spore_yabQ"/>
    <property type="match status" value="1"/>
</dbReference>
<dbReference type="EMBL" id="JBEPME010000012">
    <property type="protein sequence ID" value="MET3659536.1"/>
    <property type="molecule type" value="Genomic_DNA"/>
</dbReference>
<feature type="transmembrane region" description="Helical" evidence="1">
    <location>
        <begin position="45"/>
        <end position="64"/>
    </location>
</feature>
<proteinExistence type="predicted"/>
<keyword evidence="1" id="KW-0812">Transmembrane</keyword>
<dbReference type="Proteomes" id="UP001549104">
    <property type="component" value="Unassembled WGS sequence"/>
</dbReference>
<keyword evidence="3" id="KW-1185">Reference proteome</keyword>
<reference evidence="2 3" key="1">
    <citation type="submission" date="2024-06" db="EMBL/GenBank/DDBJ databases">
        <title>Sorghum-associated microbial communities from plants grown in Nebraska, USA.</title>
        <authorList>
            <person name="Schachtman D."/>
        </authorList>
    </citation>
    <scope>NUCLEOTIDE SEQUENCE [LARGE SCALE GENOMIC DNA]</scope>
    <source>
        <strain evidence="2 3">1288</strain>
    </source>
</reference>
<evidence type="ECO:0000313" key="3">
    <source>
        <dbReference type="Proteomes" id="UP001549104"/>
    </source>
</evidence>